<dbReference type="EMBL" id="BNCP01000020">
    <property type="protein sequence ID" value="GIL81184.1"/>
    <property type="molecule type" value="Genomic_DNA"/>
</dbReference>
<organism evidence="2 3">
    <name type="scientific">Volvox reticuliferus</name>
    <dbReference type="NCBI Taxonomy" id="1737510"/>
    <lineage>
        <taxon>Eukaryota</taxon>
        <taxon>Viridiplantae</taxon>
        <taxon>Chlorophyta</taxon>
        <taxon>core chlorophytes</taxon>
        <taxon>Chlorophyceae</taxon>
        <taxon>CS clade</taxon>
        <taxon>Chlamydomonadales</taxon>
        <taxon>Volvocaceae</taxon>
        <taxon>Volvox</taxon>
    </lineage>
</organism>
<dbReference type="OrthoDB" id="549950at2759"/>
<proteinExistence type="predicted"/>
<dbReference type="Proteomes" id="UP000747110">
    <property type="component" value="Unassembled WGS sequence"/>
</dbReference>
<accession>A0A8J4CG98</accession>
<evidence type="ECO:0000313" key="3">
    <source>
        <dbReference type="Proteomes" id="UP000747110"/>
    </source>
</evidence>
<evidence type="ECO:0000313" key="2">
    <source>
        <dbReference type="EMBL" id="GIL81184.1"/>
    </source>
</evidence>
<feature type="region of interest" description="Disordered" evidence="1">
    <location>
        <begin position="80"/>
        <end position="107"/>
    </location>
</feature>
<evidence type="ECO:0000256" key="1">
    <source>
        <dbReference type="SAM" id="MobiDB-lite"/>
    </source>
</evidence>
<sequence length="398" mass="41711">MAVQGRAQSQRDMALQQRPATINAAAAAAAAGGGGVGVGNPAVVASAGHCGPGAGAALPAAAALLQANLSNTSGGAGGGGGGVGGVSSNLHGLSASRKTRSQSQMRTTRSVPLQELLAGVLDQRLVDDVAELTFLEELEIWNVYGTDWNLDHTDFSPFARLSRLRSLKMEALPPYMAFRIHRVMQEGVPYCKLRLVADNEMPPVIPAVAAAGGLALQDVQQQEAAVAAAAAAAGGSPAVAGGEGEGGVDPIGLGGPGLEFDLLGPLEIGFGGYQQQKLELQIRINRHRCHTQQRIRQLYTEPLHGSLLLSPRPRPSLHYDLRPTVLWYTALSCRTLIQPPPRPIKRPVNPEFLTTSGIDQLSVGGSVCAFVCVRVRYKQMANARLGKAPKEAVPIICV</sequence>
<reference evidence="2" key="1">
    <citation type="journal article" date="2021" name="Proc. Natl. Acad. Sci. U.S.A.">
        <title>Three genomes in the algal genus Volvox reveal the fate of a haploid sex-determining region after a transition to homothallism.</title>
        <authorList>
            <person name="Yamamoto K."/>
            <person name="Hamaji T."/>
            <person name="Kawai-Toyooka H."/>
            <person name="Matsuzaki R."/>
            <person name="Takahashi F."/>
            <person name="Nishimura Y."/>
            <person name="Kawachi M."/>
            <person name="Noguchi H."/>
            <person name="Minakuchi Y."/>
            <person name="Umen J.G."/>
            <person name="Toyoda A."/>
            <person name="Nozaki H."/>
        </authorList>
    </citation>
    <scope>NUCLEOTIDE SEQUENCE</scope>
    <source>
        <strain evidence="2">NIES-3786</strain>
    </source>
</reference>
<gene>
    <name evidence="2" type="ORF">Vretifemale_10073</name>
</gene>
<dbReference type="AlphaFoldDB" id="A0A8J4CG98"/>
<comment type="caution">
    <text evidence="2">The sequence shown here is derived from an EMBL/GenBank/DDBJ whole genome shotgun (WGS) entry which is preliminary data.</text>
</comment>
<name>A0A8J4CG98_9CHLO</name>
<keyword evidence="3" id="KW-1185">Reference proteome</keyword>
<protein>
    <submittedName>
        <fullName evidence="2">Uncharacterized protein</fullName>
    </submittedName>
</protein>